<evidence type="ECO:0000313" key="8">
    <source>
        <dbReference type="Proteomes" id="UP001175226"/>
    </source>
</evidence>
<dbReference type="Gene3D" id="3.30.40.10">
    <property type="entry name" value="Zinc/RING finger domain, C3HC4 (zinc finger)"/>
    <property type="match status" value="1"/>
</dbReference>
<proteinExistence type="predicted"/>
<comment type="caution">
    <text evidence="7">The sequence shown here is derived from an EMBL/GenBank/DDBJ whole genome shotgun (WGS) entry which is preliminary data.</text>
</comment>
<dbReference type="SUPFAM" id="SSF57850">
    <property type="entry name" value="RING/U-box"/>
    <property type="match status" value="1"/>
</dbReference>
<evidence type="ECO:0000256" key="2">
    <source>
        <dbReference type="ARBA" id="ARBA00022771"/>
    </source>
</evidence>
<organism evidence="7 8">
    <name type="scientific">Armillaria borealis</name>
    <dbReference type="NCBI Taxonomy" id="47425"/>
    <lineage>
        <taxon>Eukaryota</taxon>
        <taxon>Fungi</taxon>
        <taxon>Dikarya</taxon>
        <taxon>Basidiomycota</taxon>
        <taxon>Agaricomycotina</taxon>
        <taxon>Agaricomycetes</taxon>
        <taxon>Agaricomycetidae</taxon>
        <taxon>Agaricales</taxon>
        <taxon>Marasmiineae</taxon>
        <taxon>Physalacriaceae</taxon>
        <taxon>Armillaria</taxon>
    </lineage>
</organism>
<name>A0AA39MSF4_9AGAR</name>
<feature type="region of interest" description="Disordered" evidence="5">
    <location>
        <begin position="176"/>
        <end position="196"/>
    </location>
</feature>
<evidence type="ECO:0000256" key="1">
    <source>
        <dbReference type="ARBA" id="ARBA00022723"/>
    </source>
</evidence>
<dbReference type="EMBL" id="JAUEPT010000020">
    <property type="protein sequence ID" value="KAK0444125.1"/>
    <property type="molecule type" value="Genomic_DNA"/>
</dbReference>
<dbReference type="GO" id="GO:0008270">
    <property type="term" value="F:zinc ion binding"/>
    <property type="evidence" value="ECO:0007669"/>
    <property type="project" value="UniProtKB-KW"/>
</dbReference>
<reference evidence="7" key="1">
    <citation type="submission" date="2023-06" db="EMBL/GenBank/DDBJ databases">
        <authorList>
            <consortium name="Lawrence Berkeley National Laboratory"/>
            <person name="Ahrendt S."/>
            <person name="Sahu N."/>
            <person name="Indic B."/>
            <person name="Wong-Bajracharya J."/>
            <person name="Merenyi Z."/>
            <person name="Ke H.-M."/>
            <person name="Monk M."/>
            <person name="Kocsube S."/>
            <person name="Drula E."/>
            <person name="Lipzen A."/>
            <person name="Balint B."/>
            <person name="Henrissat B."/>
            <person name="Andreopoulos B."/>
            <person name="Martin F.M."/>
            <person name="Harder C.B."/>
            <person name="Rigling D."/>
            <person name="Ford K.L."/>
            <person name="Foster G.D."/>
            <person name="Pangilinan J."/>
            <person name="Papanicolaou A."/>
            <person name="Barry K."/>
            <person name="LaButti K."/>
            <person name="Viragh M."/>
            <person name="Koriabine M."/>
            <person name="Yan M."/>
            <person name="Riley R."/>
            <person name="Champramary S."/>
            <person name="Plett K.L."/>
            <person name="Tsai I.J."/>
            <person name="Slot J."/>
            <person name="Sipos G."/>
            <person name="Plett J."/>
            <person name="Nagy L.G."/>
            <person name="Grigoriev I.V."/>
        </authorList>
    </citation>
    <scope>NUCLEOTIDE SEQUENCE</scope>
    <source>
        <strain evidence="7">FPL87.14</strain>
    </source>
</reference>
<keyword evidence="8" id="KW-1185">Reference proteome</keyword>
<dbReference type="PROSITE" id="PS50089">
    <property type="entry name" value="ZF_RING_2"/>
    <property type="match status" value="1"/>
</dbReference>
<keyword evidence="3" id="KW-0862">Zinc</keyword>
<dbReference type="GO" id="GO:0032183">
    <property type="term" value="F:SUMO binding"/>
    <property type="evidence" value="ECO:0007669"/>
    <property type="project" value="TreeGrafter"/>
</dbReference>
<keyword evidence="1" id="KW-0479">Metal-binding</keyword>
<dbReference type="GO" id="GO:0006511">
    <property type="term" value="P:ubiquitin-dependent protein catabolic process"/>
    <property type="evidence" value="ECO:0007669"/>
    <property type="project" value="TreeGrafter"/>
</dbReference>
<dbReference type="SMART" id="SM00184">
    <property type="entry name" value="RING"/>
    <property type="match status" value="1"/>
</dbReference>
<feature type="region of interest" description="Disordered" evidence="5">
    <location>
        <begin position="89"/>
        <end position="152"/>
    </location>
</feature>
<evidence type="ECO:0000313" key="7">
    <source>
        <dbReference type="EMBL" id="KAK0444125.1"/>
    </source>
</evidence>
<feature type="compositionally biased region" description="Basic and acidic residues" evidence="5">
    <location>
        <begin position="179"/>
        <end position="189"/>
    </location>
</feature>
<dbReference type="InterPro" id="IPR018957">
    <property type="entry name" value="Znf_C3HC4_RING-type"/>
</dbReference>
<dbReference type="GO" id="GO:0140082">
    <property type="term" value="F:SUMO-ubiquitin ligase activity"/>
    <property type="evidence" value="ECO:0007669"/>
    <property type="project" value="TreeGrafter"/>
</dbReference>
<evidence type="ECO:0000259" key="6">
    <source>
        <dbReference type="PROSITE" id="PS50089"/>
    </source>
</evidence>
<accession>A0AA39MSF4</accession>
<evidence type="ECO:0000256" key="4">
    <source>
        <dbReference type="PROSITE-ProRule" id="PRU00175"/>
    </source>
</evidence>
<dbReference type="PANTHER" id="PTHR47094">
    <property type="entry name" value="ELFLESS, ISOFORM B"/>
    <property type="match status" value="1"/>
</dbReference>
<dbReference type="InterPro" id="IPR049627">
    <property type="entry name" value="SLX8"/>
</dbReference>
<feature type="domain" description="RING-type" evidence="6">
    <location>
        <begin position="203"/>
        <end position="255"/>
    </location>
</feature>
<sequence length="280" mass="30709">MVPIIRRWREWSGEFCLKFLTKGSKSIVEKFESLGSSWSVCRRLSARSIGRHLSLYHHHDHGYPSYSNDLQDVPRSRAVSLVAISRLRSRASSRSGPPIPSVSPEPEQAPAPAKRQPTKRRRKDASNTVSRKRRRKETMKEGKTETRPSGVVVEELSIGPLVSPDVDQENVAGASEIPAETKTEEKHESAPAPEPEPLSSYNCPICFTPPTNATLTPCGHICCGSCLFTAVKVAKRRAGLMMGRGELLAKCPVCRATIPGWDGRGGGVIGLKARTLFSVE</sequence>
<dbReference type="InterPro" id="IPR013083">
    <property type="entry name" value="Znf_RING/FYVE/PHD"/>
</dbReference>
<dbReference type="Pfam" id="PF00097">
    <property type="entry name" value="zf-C3HC4"/>
    <property type="match status" value="1"/>
</dbReference>
<gene>
    <name evidence="7" type="ORF">EV421DRAFT_492203</name>
</gene>
<feature type="compositionally biased region" description="Pro residues" evidence="5">
    <location>
        <begin position="97"/>
        <end position="109"/>
    </location>
</feature>
<keyword evidence="2 4" id="KW-0863">Zinc-finger</keyword>
<evidence type="ECO:0000256" key="3">
    <source>
        <dbReference type="ARBA" id="ARBA00022833"/>
    </source>
</evidence>
<dbReference type="AlphaFoldDB" id="A0AA39MSF4"/>
<dbReference type="Proteomes" id="UP001175226">
    <property type="component" value="Unassembled WGS sequence"/>
</dbReference>
<dbReference type="GO" id="GO:0061630">
    <property type="term" value="F:ubiquitin protein ligase activity"/>
    <property type="evidence" value="ECO:0007669"/>
    <property type="project" value="InterPro"/>
</dbReference>
<dbReference type="GO" id="GO:0033768">
    <property type="term" value="C:SUMO-targeted ubiquitin ligase complex"/>
    <property type="evidence" value="ECO:0007669"/>
    <property type="project" value="TreeGrafter"/>
</dbReference>
<protein>
    <recommendedName>
        <fullName evidence="6">RING-type domain-containing protein</fullName>
    </recommendedName>
</protein>
<dbReference type="PANTHER" id="PTHR47094:SF1">
    <property type="entry name" value="RING-TYPE E3 UBIQUITIN TRANSFERASE"/>
    <property type="match status" value="1"/>
</dbReference>
<dbReference type="InterPro" id="IPR001841">
    <property type="entry name" value="Znf_RING"/>
</dbReference>
<evidence type="ECO:0000256" key="5">
    <source>
        <dbReference type="SAM" id="MobiDB-lite"/>
    </source>
</evidence>